<organism evidence="4 5">
    <name type="scientific">Rhizophlyctis rosea</name>
    <dbReference type="NCBI Taxonomy" id="64517"/>
    <lineage>
        <taxon>Eukaryota</taxon>
        <taxon>Fungi</taxon>
        <taxon>Fungi incertae sedis</taxon>
        <taxon>Chytridiomycota</taxon>
        <taxon>Chytridiomycota incertae sedis</taxon>
        <taxon>Chytridiomycetes</taxon>
        <taxon>Rhizophlyctidales</taxon>
        <taxon>Rhizophlyctidaceae</taxon>
        <taxon>Rhizophlyctis</taxon>
    </lineage>
</organism>
<accession>A0AAD5X296</accession>
<sequence>MADNSQSATAASLKAVDDSVRQYQLVSTLRTADTDSALTAIRSLCIPPPSSSHSPSYGSPLHLAIALCPRPVIERVFTTFCAVTPSDDGDARAKGWEWVNAQNEDGDTPLHLASKMGRADLVEILLRSERVDDTLRNNQGKTAEDVAKTEKVQEMLLGHKTLYTQTTSHKILDYLNTHSYQSVITLFNSDPRASAYLSMGWIDINAPLDPTTEQSILHFAAKADNIELVDWALRHGADPGVKDKKGKKPVEVGGGGMSLKVLRKLQVRERWCGVSLVCKGRDLLLEASWLCPKKESRTKERLKR</sequence>
<feature type="non-terminal residue" evidence="4">
    <location>
        <position position="304"/>
    </location>
</feature>
<dbReference type="EMBL" id="JADGJD010000844">
    <property type="protein sequence ID" value="KAJ3048123.1"/>
    <property type="molecule type" value="Genomic_DNA"/>
</dbReference>
<evidence type="ECO:0000256" key="2">
    <source>
        <dbReference type="ARBA" id="ARBA00023043"/>
    </source>
</evidence>
<dbReference type="SUPFAM" id="SSF48403">
    <property type="entry name" value="Ankyrin repeat"/>
    <property type="match status" value="1"/>
</dbReference>
<dbReference type="SMART" id="SM00248">
    <property type="entry name" value="ANK"/>
    <property type="match status" value="2"/>
</dbReference>
<evidence type="ECO:0008006" key="6">
    <source>
        <dbReference type="Google" id="ProtNLM"/>
    </source>
</evidence>
<dbReference type="PROSITE" id="PS50088">
    <property type="entry name" value="ANK_REPEAT"/>
    <property type="match status" value="2"/>
</dbReference>
<dbReference type="InterPro" id="IPR002110">
    <property type="entry name" value="Ankyrin_rpt"/>
</dbReference>
<evidence type="ECO:0000313" key="4">
    <source>
        <dbReference type="EMBL" id="KAJ3048123.1"/>
    </source>
</evidence>
<protein>
    <recommendedName>
        <fullName evidence="6">Ankyrin</fullName>
    </recommendedName>
</protein>
<keyword evidence="2 3" id="KW-0040">ANK repeat</keyword>
<dbReference type="InterPro" id="IPR036770">
    <property type="entry name" value="Ankyrin_rpt-contain_sf"/>
</dbReference>
<dbReference type="Proteomes" id="UP001212841">
    <property type="component" value="Unassembled WGS sequence"/>
</dbReference>
<evidence type="ECO:0000256" key="3">
    <source>
        <dbReference type="PROSITE-ProRule" id="PRU00023"/>
    </source>
</evidence>
<feature type="repeat" description="ANK" evidence="3">
    <location>
        <begin position="212"/>
        <end position="244"/>
    </location>
</feature>
<keyword evidence="5" id="KW-1185">Reference proteome</keyword>
<keyword evidence="1" id="KW-0677">Repeat</keyword>
<dbReference type="Gene3D" id="1.25.40.20">
    <property type="entry name" value="Ankyrin repeat-containing domain"/>
    <property type="match status" value="2"/>
</dbReference>
<evidence type="ECO:0000256" key="1">
    <source>
        <dbReference type="ARBA" id="ARBA00022737"/>
    </source>
</evidence>
<dbReference type="PRINTS" id="PR01415">
    <property type="entry name" value="ANKYRIN"/>
</dbReference>
<dbReference type="Pfam" id="PF13857">
    <property type="entry name" value="Ank_5"/>
    <property type="match status" value="2"/>
</dbReference>
<feature type="repeat" description="ANK" evidence="3">
    <location>
        <begin position="105"/>
        <end position="127"/>
    </location>
</feature>
<proteinExistence type="predicted"/>
<evidence type="ECO:0000313" key="5">
    <source>
        <dbReference type="Proteomes" id="UP001212841"/>
    </source>
</evidence>
<name>A0AAD5X296_9FUNG</name>
<dbReference type="PANTHER" id="PTHR24171">
    <property type="entry name" value="ANKYRIN REPEAT DOMAIN-CONTAINING PROTEIN 39-RELATED"/>
    <property type="match status" value="1"/>
</dbReference>
<comment type="caution">
    <text evidence="4">The sequence shown here is derived from an EMBL/GenBank/DDBJ whole genome shotgun (WGS) entry which is preliminary data.</text>
</comment>
<gene>
    <name evidence="4" type="ORF">HK097_010861</name>
</gene>
<dbReference type="PROSITE" id="PS50297">
    <property type="entry name" value="ANK_REP_REGION"/>
    <property type="match status" value="2"/>
</dbReference>
<reference evidence="4" key="1">
    <citation type="submission" date="2020-05" db="EMBL/GenBank/DDBJ databases">
        <title>Phylogenomic resolution of chytrid fungi.</title>
        <authorList>
            <person name="Stajich J.E."/>
            <person name="Amses K."/>
            <person name="Simmons R."/>
            <person name="Seto K."/>
            <person name="Myers J."/>
            <person name="Bonds A."/>
            <person name="Quandt C.A."/>
            <person name="Barry K."/>
            <person name="Liu P."/>
            <person name="Grigoriev I."/>
            <person name="Longcore J.E."/>
            <person name="James T.Y."/>
        </authorList>
    </citation>
    <scope>NUCLEOTIDE SEQUENCE</scope>
    <source>
        <strain evidence="4">JEL0318</strain>
    </source>
</reference>
<dbReference type="AlphaFoldDB" id="A0AAD5X296"/>